<dbReference type="EMBL" id="BAABWH010000002">
    <property type="protein sequence ID" value="GAA6144946.1"/>
    <property type="molecule type" value="Genomic_DNA"/>
</dbReference>
<name>A0ABP9ZXT2_9GAMM</name>
<comment type="caution">
    <text evidence="1">The sequence shown here is derived from an EMBL/GenBank/DDBJ whole genome shotgun (WGS) entry which is preliminary data.</text>
</comment>
<protein>
    <recommendedName>
        <fullName evidence="3">TIGR02444 family protein</fullName>
    </recommendedName>
</protein>
<dbReference type="NCBIfam" id="TIGR02444">
    <property type="entry name" value="TIGR02444 family protein"/>
    <property type="match status" value="1"/>
</dbReference>
<evidence type="ECO:0000313" key="2">
    <source>
        <dbReference type="Proteomes" id="UP001481413"/>
    </source>
</evidence>
<dbReference type="Pfam" id="PF09523">
    <property type="entry name" value="DUF2390"/>
    <property type="match status" value="1"/>
</dbReference>
<organism evidence="1 2">
    <name type="scientific">Thalassolituus maritimus</name>
    <dbReference type="NCBI Taxonomy" id="484498"/>
    <lineage>
        <taxon>Bacteria</taxon>
        <taxon>Pseudomonadati</taxon>
        <taxon>Pseudomonadota</taxon>
        <taxon>Gammaproteobacteria</taxon>
        <taxon>Oceanospirillales</taxon>
        <taxon>Oceanospirillaceae</taxon>
        <taxon>Thalassolituus</taxon>
    </lineage>
</organism>
<dbReference type="Proteomes" id="UP001481413">
    <property type="component" value="Unassembled WGS sequence"/>
</dbReference>
<gene>
    <name evidence="1" type="ORF">NBRC116585_10630</name>
</gene>
<evidence type="ECO:0008006" key="3">
    <source>
        <dbReference type="Google" id="ProtNLM"/>
    </source>
</evidence>
<sequence>MAAQFATEAGDEPMNNALWRYALQVYSRPGVESLLLRLQDEFDADILQILAVLWANETALRISDEALNAPDYLAWRESMIQPLRDRRRACQRGEHGDLYELLKKAELEAERYGLGLLWTVLKDSPAASENCGLQGLMLLCNSEKECRELLQLAQP</sequence>
<dbReference type="InterPro" id="IPR012659">
    <property type="entry name" value="CHP02444"/>
</dbReference>
<proteinExistence type="predicted"/>
<keyword evidence="2" id="KW-1185">Reference proteome</keyword>
<dbReference type="RefSeq" id="WP_353293882.1">
    <property type="nucleotide sequence ID" value="NZ_BAABWH010000002.1"/>
</dbReference>
<reference evidence="1 2" key="1">
    <citation type="submission" date="2024-04" db="EMBL/GenBank/DDBJ databases">
        <title>Draft genome sequence of Thalassolituus maritimus NBRC 116585.</title>
        <authorList>
            <person name="Miyakawa T."/>
            <person name="Kusuya Y."/>
            <person name="Miura T."/>
        </authorList>
    </citation>
    <scope>NUCLEOTIDE SEQUENCE [LARGE SCALE GENOMIC DNA]</scope>
    <source>
        <strain evidence="1 2">5NW40-0001</strain>
    </source>
</reference>
<evidence type="ECO:0000313" key="1">
    <source>
        <dbReference type="EMBL" id="GAA6144946.1"/>
    </source>
</evidence>
<accession>A0ABP9ZXT2</accession>